<organism evidence="1 2">
    <name type="scientific">Pseudosulfitobacter pseudonitzschiae</name>
    <dbReference type="NCBI Taxonomy" id="1402135"/>
    <lineage>
        <taxon>Bacteria</taxon>
        <taxon>Pseudomonadati</taxon>
        <taxon>Pseudomonadota</taxon>
        <taxon>Alphaproteobacteria</taxon>
        <taxon>Rhodobacterales</taxon>
        <taxon>Roseobacteraceae</taxon>
        <taxon>Pseudosulfitobacter</taxon>
    </lineage>
</organism>
<dbReference type="Proteomes" id="UP000027746">
    <property type="component" value="Unassembled WGS sequence"/>
</dbReference>
<reference evidence="1 2" key="1">
    <citation type="submission" date="2014-01" db="EMBL/GenBank/DDBJ databases">
        <title>Sulfitobacter sp. H3 (MCCC 1A00686) Genome Sequencing.</title>
        <authorList>
            <person name="Lai Q."/>
            <person name="Hong Z."/>
        </authorList>
    </citation>
    <scope>NUCLEOTIDE SEQUENCE [LARGE SCALE GENOMIC DNA]</scope>
    <source>
        <strain evidence="1 2">H3</strain>
    </source>
</reference>
<evidence type="ECO:0000313" key="1">
    <source>
        <dbReference type="EMBL" id="KEJ97129.1"/>
    </source>
</evidence>
<accession>A0A073J599</accession>
<protein>
    <submittedName>
        <fullName evidence="1">30S ribosomal protein S21</fullName>
    </submittedName>
</protein>
<evidence type="ECO:0000313" key="2">
    <source>
        <dbReference type="Proteomes" id="UP000027746"/>
    </source>
</evidence>
<dbReference type="GeneID" id="68871845"/>
<name>A0A073J599_9RHOB</name>
<keyword evidence="2" id="KW-1185">Reference proteome</keyword>
<sequence length="70" mass="7845">MSVIVKTDPTVVAQVVDLITRERTKALSVREWQHRIAGYGYCVRDTQYGQIVETLPHHVPVCTLPVDLAA</sequence>
<dbReference type="AlphaFoldDB" id="A0A073J599"/>
<proteinExistence type="predicted"/>
<dbReference type="RefSeq" id="WP_037922812.1">
    <property type="nucleotide sequence ID" value="NZ_CP054599.1"/>
</dbReference>
<keyword evidence="1" id="KW-0689">Ribosomal protein</keyword>
<dbReference type="OrthoDB" id="7874863at2"/>
<dbReference type="EMBL" id="JAMD01000002">
    <property type="protein sequence ID" value="KEJ97129.1"/>
    <property type="molecule type" value="Genomic_DNA"/>
</dbReference>
<dbReference type="GO" id="GO:0005840">
    <property type="term" value="C:ribosome"/>
    <property type="evidence" value="ECO:0007669"/>
    <property type="project" value="UniProtKB-KW"/>
</dbReference>
<keyword evidence="1" id="KW-0687">Ribonucleoprotein</keyword>
<gene>
    <name evidence="1" type="ORF">SUH3_10160</name>
</gene>
<comment type="caution">
    <text evidence="1">The sequence shown here is derived from an EMBL/GenBank/DDBJ whole genome shotgun (WGS) entry which is preliminary data.</text>
</comment>